<dbReference type="SUPFAM" id="SSF88723">
    <property type="entry name" value="PIN domain-like"/>
    <property type="match status" value="1"/>
</dbReference>
<accession>F6ZMB7</accession>
<dbReference type="Ensembl" id="ENSCINT00000006981.3">
    <property type="protein sequence ID" value="ENSCINP00000006981.3"/>
    <property type="gene ID" value="ENSCING00000003411.3"/>
</dbReference>
<dbReference type="PANTHER" id="PTHR15665">
    <property type="entry name" value="ASTEROID PROTEIN"/>
    <property type="match status" value="1"/>
</dbReference>
<evidence type="ECO:0000256" key="1">
    <source>
        <dbReference type="ARBA" id="ARBA00007398"/>
    </source>
</evidence>
<reference evidence="2" key="2">
    <citation type="submission" date="2025-08" db="UniProtKB">
        <authorList>
            <consortium name="Ensembl"/>
        </authorList>
    </citation>
    <scope>IDENTIFICATION</scope>
</reference>
<dbReference type="GeneTree" id="ENSGT00390000010145"/>
<dbReference type="PANTHER" id="PTHR15665:SF1">
    <property type="entry name" value="PROTEIN ASTEROID HOMOLOG 1"/>
    <property type="match status" value="1"/>
</dbReference>
<proteinExistence type="inferred from homology"/>
<dbReference type="AlphaFoldDB" id="F6ZMB7"/>
<protein>
    <recommendedName>
        <fullName evidence="4">Asteroid domain-containing protein</fullName>
    </recommendedName>
</protein>
<dbReference type="InterPro" id="IPR029060">
    <property type="entry name" value="PIN-like_dom_sf"/>
</dbReference>
<sequence length="218" mass="25316">MMGVVGLTSFINENKRLFLTRTSVARQRMVVDGYGFLHYVYFENNLDVRCGGDYKQLHDLFEQFFRNLKQCSVDTIVIFDGDSDEDKLQTRISRMEESIKRMKQIWAGETSAKLLPLLSTDVMRQALIELNVPYYFTKGDADITIVSIANYLNASVLANDSDFYVLGVNKGYFPLNLFHWKQVQRRGDHSFVTGYAYYQRTMTSQYRVTDRVLSFLPV</sequence>
<dbReference type="Gene3D" id="3.40.50.1010">
    <property type="entry name" value="5'-nuclease"/>
    <property type="match status" value="1"/>
</dbReference>
<dbReference type="STRING" id="7719.ENSCINP00000006981"/>
<reference evidence="2" key="3">
    <citation type="submission" date="2025-09" db="UniProtKB">
        <authorList>
            <consortium name="Ensembl"/>
        </authorList>
    </citation>
    <scope>IDENTIFICATION</scope>
</reference>
<evidence type="ECO:0000313" key="2">
    <source>
        <dbReference type="Ensembl" id="ENSCINP00000006981.3"/>
    </source>
</evidence>
<dbReference type="Proteomes" id="UP000008144">
    <property type="component" value="Unassembled WGS sequence"/>
</dbReference>
<dbReference type="HOGENOM" id="CLU_1269415_0_0_1"/>
<organism evidence="2 3">
    <name type="scientific">Ciona intestinalis</name>
    <name type="common">Transparent sea squirt</name>
    <name type="synonym">Ascidia intestinalis</name>
    <dbReference type="NCBI Taxonomy" id="7719"/>
    <lineage>
        <taxon>Eukaryota</taxon>
        <taxon>Metazoa</taxon>
        <taxon>Chordata</taxon>
        <taxon>Tunicata</taxon>
        <taxon>Ascidiacea</taxon>
        <taxon>Phlebobranchia</taxon>
        <taxon>Cionidae</taxon>
        <taxon>Ciona</taxon>
    </lineage>
</organism>
<dbReference type="InParanoid" id="F6ZMB7"/>
<comment type="similarity">
    <text evidence="1">Belongs to the asteroid family.</text>
</comment>
<keyword evidence="3" id="KW-1185">Reference proteome</keyword>
<evidence type="ECO:0008006" key="4">
    <source>
        <dbReference type="Google" id="ProtNLM"/>
    </source>
</evidence>
<dbReference type="InterPro" id="IPR026832">
    <property type="entry name" value="Asteroid"/>
</dbReference>
<evidence type="ECO:0000313" key="3">
    <source>
        <dbReference type="Proteomes" id="UP000008144"/>
    </source>
</evidence>
<dbReference type="OMA" id="IPYIACE"/>
<name>F6ZMB7_CIOIN</name>
<reference evidence="3" key="1">
    <citation type="journal article" date="2002" name="Science">
        <title>The draft genome of Ciona intestinalis: insights into chordate and vertebrate origins.</title>
        <authorList>
            <person name="Dehal P."/>
            <person name="Satou Y."/>
            <person name="Campbell R.K."/>
            <person name="Chapman J."/>
            <person name="Degnan B."/>
            <person name="De Tomaso A."/>
            <person name="Davidson B."/>
            <person name="Di Gregorio A."/>
            <person name="Gelpke M."/>
            <person name="Goodstein D.M."/>
            <person name="Harafuji N."/>
            <person name="Hastings K.E."/>
            <person name="Ho I."/>
            <person name="Hotta K."/>
            <person name="Huang W."/>
            <person name="Kawashima T."/>
            <person name="Lemaire P."/>
            <person name="Martinez D."/>
            <person name="Meinertzhagen I.A."/>
            <person name="Necula S."/>
            <person name="Nonaka M."/>
            <person name="Putnam N."/>
            <person name="Rash S."/>
            <person name="Saiga H."/>
            <person name="Satake M."/>
            <person name="Terry A."/>
            <person name="Yamada L."/>
            <person name="Wang H.G."/>
            <person name="Awazu S."/>
            <person name="Azumi K."/>
            <person name="Boore J."/>
            <person name="Branno M."/>
            <person name="Chin-Bow S."/>
            <person name="DeSantis R."/>
            <person name="Doyle S."/>
            <person name="Francino P."/>
            <person name="Keys D.N."/>
            <person name="Haga S."/>
            <person name="Hayashi H."/>
            <person name="Hino K."/>
            <person name="Imai K.S."/>
            <person name="Inaba K."/>
            <person name="Kano S."/>
            <person name="Kobayashi K."/>
            <person name="Kobayashi M."/>
            <person name="Lee B.I."/>
            <person name="Makabe K.W."/>
            <person name="Manohar C."/>
            <person name="Matassi G."/>
            <person name="Medina M."/>
            <person name="Mochizuki Y."/>
            <person name="Mount S."/>
            <person name="Morishita T."/>
            <person name="Miura S."/>
            <person name="Nakayama A."/>
            <person name="Nishizaka S."/>
            <person name="Nomoto H."/>
            <person name="Ohta F."/>
            <person name="Oishi K."/>
            <person name="Rigoutsos I."/>
            <person name="Sano M."/>
            <person name="Sasaki A."/>
            <person name="Sasakura Y."/>
            <person name="Shoguchi E."/>
            <person name="Shin-i T."/>
            <person name="Spagnuolo A."/>
            <person name="Stainier D."/>
            <person name="Suzuki M.M."/>
            <person name="Tassy O."/>
            <person name="Takatori N."/>
            <person name="Tokuoka M."/>
            <person name="Yagi K."/>
            <person name="Yoshizaki F."/>
            <person name="Wada S."/>
            <person name="Zhang C."/>
            <person name="Hyatt P.D."/>
            <person name="Larimer F."/>
            <person name="Detter C."/>
            <person name="Doggett N."/>
            <person name="Glavina T."/>
            <person name="Hawkins T."/>
            <person name="Richardson P."/>
            <person name="Lucas S."/>
            <person name="Kohara Y."/>
            <person name="Levine M."/>
            <person name="Satoh N."/>
            <person name="Rokhsar D.S."/>
        </authorList>
    </citation>
    <scope>NUCLEOTIDE SEQUENCE [LARGE SCALE GENOMIC DNA]</scope>
</reference>